<feature type="transmembrane region" description="Helical" evidence="1">
    <location>
        <begin position="99"/>
        <end position="115"/>
    </location>
</feature>
<proteinExistence type="predicted"/>
<evidence type="ECO:0000313" key="2">
    <source>
        <dbReference type="EMBL" id="KAJ8299515.1"/>
    </source>
</evidence>
<keyword evidence="3" id="KW-1185">Reference proteome</keyword>
<name>A0ABQ9E7P2_TEGGR</name>
<organism evidence="2 3">
    <name type="scientific">Tegillarca granosa</name>
    <name type="common">Malaysian cockle</name>
    <name type="synonym">Anadara granosa</name>
    <dbReference type="NCBI Taxonomy" id="220873"/>
    <lineage>
        <taxon>Eukaryota</taxon>
        <taxon>Metazoa</taxon>
        <taxon>Spiralia</taxon>
        <taxon>Lophotrochozoa</taxon>
        <taxon>Mollusca</taxon>
        <taxon>Bivalvia</taxon>
        <taxon>Autobranchia</taxon>
        <taxon>Pteriomorphia</taxon>
        <taxon>Arcoida</taxon>
        <taxon>Arcoidea</taxon>
        <taxon>Arcidae</taxon>
        <taxon>Tegillarca</taxon>
    </lineage>
</organism>
<gene>
    <name evidence="2" type="ORF">KUTeg_023575</name>
</gene>
<dbReference type="Proteomes" id="UP001217089">
    <property type="component" value="Unassembled WGS sequence"/>
</dbReference>
<sequence length="119" mass="14935">MNKTYLHSKCYFEFFLVYRLFFFILDKCIFLEKFKRRKYYISAKMSFDKLEKKKIKSIYILIVWNYIMIKYKLPLIIISKHSDYKLTSLIQYNGFLLKFFKYYIYQYLLLLLLLLHHTK</sequence>
<accession>A0ABQ9E7P2</accession>
<keyword evidence="1" id="KW-0812">Transmembrane</keyword>
<keyword evidence="1" id="KW-1133">Transmembrane helix</keyword>
<feature type="transmembrane region" description="Helical" evidence="1">
    <location>
        <begin position="58"/>
        <end position="79"/>
    </location>
</feature>
<feature type="transmembrane region" description="Helical" evidence="1">
    <location>
        <begin position="12"/>
        <end position="30"/>
    </location>
</feature>
<comment type="caution">
    <text evidence="2">The sequence shown here is derived from an EMBL/GenBank/DDBJ whole genome shotgun (WGS) entry which is preliminary data.</text>
</comment>
<evidence type="ECO:0000256" key="1">
    <source>
        <dbReference type="SAM" id="Phobius"/>
    </source>
</evidence>
<reference evidence="2 3" key="1">
    <citation type="submission" date="2022-12" db="EMBL/GenBank/DDBJ databases">
        <title>Chromosome-level genome of Tegillarca granosa.</title>
        <authorList>
            <person name="Kim J."/>
        </authorList>
    </citation>
    <scope>NUCLEOTIDE SEQUENCE [LARGE SCALE GENOMIC DNA]</scope>
    <source>
        <strain evidence="2">Teg-2019</strain>
        <tissue evidence="2">Adductor muscle</tissue>
    </source>
</reference>
<dbReference type="EMBL" id="JARBDR010000921">
    <property type="protein sequence ID" value="KAJ8299515.1"/>
    <property type="molecule type" value="Genomic_DNA"/>
</dbReference>
<protein>
    <submittedName>
        <fullName evidence="2">Uncharacterized protein</fullName>
    </submittedName>
</protein>
<keyword evidence="1" id="KW-0472">Membrane</keyword>
<evidence type="ECO:0000313" key="3">
    <source>
        <dbReference type="Proteomes" id="UP001217089"/>
    </source>
</evidence>